<keyword evidence="3" id="KW-0479">Metal-binding</keyword>
<dbReference type="InterPro" id="IPR001841">
    <property type="entry name" value="Znf_RING"/>
</dbReference>
<dbReference type="PANTHER" id="PTHR16079">
    <property type="entry name" value="UBIQUITIN LIGASE PROTEIN CHFR"/>
    <property type="match status" value="1"/>
</dbReference>
<dbReference type="SUPFAM" id="SSF49879">
    <property type="entry name" value="SMAD/FHA domain"/>
    <property type="match status" value="1"/>
</dbReference>
<dbReference type="GeneID" id="108567044"/>
<name>A0ABM1N7C7_NICVS</name>
<dbReference type="PROSITE" id="PS50006">
    <property type="entry name" value="FHA_DOMAIN"/>
    <property type="match status" value="1"/>
</dbReference>
<evidence type="ECO:0000256" key="4">
    <source>
        <dbReference type="ARBA" id="ARBA00022771"/>
    </source>
</evidence>
<feature type="domain" description="CCHC-type" evidence="10">
    <location>
        <begin position="320"/>
        <end position="335"/>
    </location>
</feature>
<feature type="region of interest" description="Disordered" evidence="7">
    <location>
        <begin position="123"/>
        <end position="142"/>
    </location>
</feature>
<dbReference type="InterPro" id="IPR001878">
    <property type="entry name" value="Znf_CCHC"/>
</dbReference>
<evidence type="ECO:0000259" key="10">
    <source>
        <dbReference type="PROSITE" id="PS50158"/>
    </source>
</evidence>
<dbReference type="Gene3D" id="3.30.40.10">
    <property type="entry name" value="Zinc/RING finger domain, C3HC4 (zinc finger)"/>
    <property type="match status" value="1"/>
</dbReference>
<evidence type="ECO:0000313" key="12">
    <source>
        <dbReference type="RefSeq" id="XP_017782726.1"/>
    </source>
</evidence>
<dbReference type="PROSITE" id="PS00518">
    <property type="entry name" value="ZF_RING_1"/>
    <property type="match status" value="1"/>
</dbReference>
<dbReference type="InterPro" id="IPR036875">
    <property type="entry name" value="Znf_CCHC_sf"/>
</dbReference>
<dbReference type="PROSITE" id="PS50158">
    <property type="entry name" value="ZF_CCHC"/>
    <property type="match status" value="1"/>
</dbReference>
<dbReference type="SMART" id="SM00343">
    <property type="entry name" value="ZnF_C2HC"/>
    <property type="match status" value="1"/>
</dbReference>
<dbReference type="InterPro" id="IPR013083">
    <property type="entry name" value="Znf_RING/FYVE/PHD"/>
</dbReference>
<evidence type="ECO:0000256" key="5">
    <source>
        <dbReference type="ARBA" id="ARBA00022833"/>
    </source>
</evidence>
<dbReference type="SUPFAM" id="SSF57756">
    <property type="entry name" value="Retrovirus zinc finger-like domains"/>
    <property type="match status" value="1"/>
</dbReference>
<organism evidence="11 13">
    <name type="scientific">Nicrophorus vespilloides</name>
    <name type="common">Boreal carrion beetle</name>
    <dbReference type="NCBI Taxonomy" id="110193"/>
    <lineage>
        <taxon>Eukaryota</taxon>
        <taxon>Metazoa</taxon>
        <taxon>Ecdysozoa</taxon>
        <taxon>Arthropoda</taxon>
        <taxon>Hexapoda</taxon>
        <taxon>Insecta</taxon>
        <taxon>Pterygota</taxon>
        <taxon>Neoptera</taxon>
        <taxon>Endopterygota</taxon>
        <taxon>Coleoptera</taxon>
        <taxon>Polyphaga</taxon>
        <taxon>Staphyliniformia</taxon>
        <taxon>Silphidae</taxon>
        <taxon>Nicrophorinae</taxon>
        <taxon>Nicrophorus</taxon>
    </lineage>
</organism>
<dbReference type="SMART" id="SM00184">
    <property type="entry name" value="RING"/>
    <property type="match status" value="1"/>
</dbReference>
<feature type="domain" description="FHA" evidence="8">
    <location>
        <begin position="21"/>
        <end position="70"/>
    </location>
</feature>
<gene>
    <name evidence="12 13" type="primary">LOC108567044</name>
</gene>
<keyword evidence="5" id="KW-0862">Zinc</keyword>
<dbReference type="Gene3D" id="2.60.200.20">
    <property type="match status" value="1"/>
</dbReference>
<keyword evidence="11" id="KW-1185">Reference proteome</keyword>
<evidence type="ECO:0000259" key="8">
    <source>
        <dbReference type="PROSITE" id="PS50006"/>
    </source>
</evidence>
<accession>A0ABM1N7C7</accession>
<evidence type="ECO:0000256" key="3">
    <source>
        <dbReference type="ARBA" id="ARBA00022723"/>
    </source>
</evidence>
<feature type="region of interest" description="Disordered" evidence="7">
    <location>
        <begin position="256"/>
        <end position="285"/>
    </location>
</feature>
<evidence type="ECO:0000259" key="9">
    <source>
        <dbReference type="PROSITE" id="PS50089"/>
    </source>
</evidence>
<dbReference type="Pfam" id="PF00097">
    <property type="entry name" value="zf-C3HC4"/>
    <property type="match status" value="1"/>
</dbReference>
<dbReference type="PANTHER" id="PTHR16079:SF4">
    <property type="entry name" value="E3 UBIQUITIN-PROTEIN LIGASE CHFR"/>
    <property type="match status" value="1"/>
</dbReference>
<dbReference type="SUPFAM" id="SSF57850">
    <property type="entry name" value="RING/U-box"/>
    <property type="match status" value="1"/>
</dbReference>
<dbReference type="Pfam" id="PF00498">
    <property type="entry name" value="FHA"/>
    <property type="match status" value="1"/>
</dbReference>
<dbReference type="RefSeq" id="XP_017782727.1">
    <property type="nucleotide sequence ID" value="XM_017927238.1"/>
</dbReference>
<evidence type="ECO:0000313" key="13">
    <source>
        <dbReference type="RefSeq" id="XP_017782727.1"/>
    </source>
</evidence>
<reference evidence="12 13" key="1">
    <citation type="submission" date="2025-05" db="UniProtKB">
        <authorList>
            <consortium name="RefSeq"/>
        </authorList>
    </citation>
    <scope>IDENTIFICATION</scope>
    <source>
        <tissue evidence="12 13">Whole Larva</tissue>
    </source>
</reference>
<dbReference type="SMART" id="SM00240">
    <property type="entry name" value="FHA"/>
    <property type="match status" value="1"/>
</dbReference>
<protein>
    <recommendedName>
        <fullName evidence="2">E3 ubiquitin-protein ligase CHFR</fullName>
    </recommendedName>
</protein>
<dbReference type="PROSITE" id="PS50089">
    <property type="entry name" value="ZF_RING_2"/>
    <property type="match status" value="1"/>
</dbReference>
<dbReference type="Proteomes" id="UP000695000">
    <property type="component" value="Unplaced"/>
</dbReference>
<dbReference type="InterPro" id="IPR018957">
    <property type="entry name" value="Znf_C3HC4_RING-type"/>
</dbReference>
<sequence>MSGAKLLQLHDGQEIILKDNFTIGRSLSNSYVIEELPISRVHCIFKKDSNNKWSIIDKSSNGTIQNNRKLKKNEPSDLFVGDILIITENIRFEFLMHNSNDSTLMVADQSEMEVINLVDSFNTTHSSSKTKKPKGRPPLNKQPTLMVPMVKEIDKNELNKPGPSQTVIDFEEELACSICTELLVKAVTLNCQHTFCSYCISLWRKNKNLCPICKTKIKEHVPTLLINNLVEKVVENLPLEERKRRETIIKQREVVEKPKPKKKARKNATSNGNRRSRRLPRDSMPIEISSDDSANFQELFSDDDIDLLEVDHYYGGYGICFICHNPGHWANGCPSRYL</sequence>
<evidence type="ECO:0000256" key="7">
    <source>
        <dbReference type="SAM" id="MobiDB-lite"/>
    </source>
</evidence>
<evidence type="ECO:0000313" key="11">
    <source>
        <dbReference type="Proteomes" id="UP000695000"/>
    </source>
</evidence>
<dbReference type="InterPro" id="IPR008984">
    <property type="entry name" value="SMAD_FHA_dom_sf"/>
</dbReference>
<evidence type="ECO:0000256" key="1">
    <source>
        <dbReference type="ARBA" id="ARBA00005797"/>
    </source>
</evidence>
<dbReference type="InterPro" id="IPR017907">
    <property type="entry name" value="Znf_RING_CS"/>
</dbReference>
<proteinExistence type="inferred from homology"/>
<evidence type="ECO:0000256" key="2">
    <source>
        <dbReference type="ARBA" id="ARBA00017908"/>
    </source>
</evidence>
<feature type="domain" description="RING-type" evidence="9">
    <location>
        <begin position="176"/>
        <end position="214"/>
    </location>
</feature>
<dbReference type="InterPro" id="IPR000253">
    <property type="entry name" value="FHA_dom"/>
</dbReference>
<dbReference type="RefSeq" id="XP_017782726.1">
    <property type="nucleotide sequence ID" value="XM_017927237.1"/>
</dbReference>
<keyword evidence="4 6" id="KW-0863">Zinc-finger</keyword>
<comment type="similarity">
    <text evidence="1">Belongs to the CHFR family.</text>
</comment>
<evidence type="ECO:0000256" key="6">
    <source>
        <dbReference type="PROSITE-ProRule" id="PRU00047"/>
    </source>
</evidence>
<dbReference type="InterPro" id="IPR052256">
    <property type="entry name" value="E3_ubiquitin-ligase_CHFR"/>
</dbReference>